<organism evidence="10 11">
    <name type="scientific">Ornithorhynchus anatinus</name>
    <name type="common">Duckbill platypus</name>
    <dbReference type="NCBI Taxonomy" id="9258"/>
    <lineage>
        <taxon>Eukaryota</taxon>
        <taxon>Metazoa</taxon>
        <taxon>Chordata</taxon>
        <taxon>Craniata</taxon>
        <taxon>Vertebrata</taxon>
        <taxon>Euteleostomi</taxon>
        <taxon>Mammalia</taxon>
        <taxon>Monotremata</taxon>
        <taxon>Ornithorhynchidae</taxon>
        <taxon>Ornithorhynchus</taxon>
    </lineage>
</organism>
<keyword evidence="3 7" id="KW-0999">Mitochondrion inner membrane</keyword>
<keyword evidence="5 7" id="KW-0496">Mitochondrion</keyword>
<feature type="coiled-coil region" evidence="8">
    <location>
        <begin position="361"/>
        <end position="392"/>
    </location>
</feature>
<dbReference type="Proteomes" id="UP000002279">
    <property type="component" value="Chromosome 18"/>
</dbReference>
<protein>
    <recommendedName>
        <fullName evidence="7">MICOS complex subunit MIC60</fullName>
    </recommendedName>
    <alternativeName>
        <fullName evidence="7">Mitofilin</fullName>
    </alternativeName>
</protein>
<dbReference type="AlphaFoldDB" id="A0A6I8P308"/>
<keyword evidence="6" id="KW-0472">Membrane</keyword>
<dbReference type="PANTHER" id="PTHR15415:SF7">
    <property type="entry name" value="MICOS COMPLEX SUBUNIT MIC60"/>
    <property type="match status" value="1"/>
</dbReference>
<keyword evidence="11" id="KW-1185">Reference proteome</keyword>
<sequence>MLRAWQRAGAATAAQSCLCGKFVLRPLPPCRRYSTAGSSGSSAGKVIGAGLLFIGGGIGGTVLYANWDSHFRESVEKAVPYSDKLFELVLGPPPYSKPLPKPVQPGPLKISSVSEVMKESKQPSSKLQKSKGETAPSGTAGDALSVPAPAVQQEDSVKTHHREHHEGRHKPGASALAKNLEDTLSHTARVTLQAITAQNAAIQAINAHSNILKEAMDNSETPGEKKSEQWRTLEEALKDRRKAVDEAADALLKAKEELEKTKGVIENTKKTQMAGAKPPVTAAEENLHHMIVDLDNVVKKVQAAQSEAKVVAQYHELVAKARDEFQRELDSITPDLHPGWKGLKISDLAGQLSTDDLNSLIVHAHRRVDQLNRELAQQKVREQQHIEAALQQQKLEDKRAFESAVAKALDRHRDEIQMEQDRKVEEVKDVMEVEMRTQLRRQAAAHTDHLRDVLRIQEQELKQQYEQGLSEKLSEQEMEFRRLNQEQVDNFTLDINTAYARLRGIEQAVHSHAAAEEEARKAHRLWLSVEALRYGMKTAAGDGPTAPLGDAVAAIRTACGDSEFAQALTAALPPASLTRGVYSEEALRARFHAVQKLARRVAMIDETRNSLYQFFLSYLQSLLLVQPRQLPPPAQLGPEDLDPFKLLAYASYSVEHGDLELAAKLVNQLKGESRRVAQDWLNEARVTLETKQVVDLLTAYASAVGLGTTQVPAG</sequence>
<comment type="subunit">
    <text evidence="7">Component of the mitochondrial contact site and cristae organizing system (MICOS) complex.</text>
</comment>
<evidence type="ECO:0000256" key="7">
    <source>
        <dbReference type="RuleBase" id="RU363000"/>
    </source>
</evidence>
<feature type="region of interest" description="Disordered" evidence="9">
    <location>
        <begin position="114"/>
        <end position="174"/>
    </location>
</feature>
<name>A0A6I8P308_ORNAN</name>
<comment type="function">
    <text evidence="7">Component of the MICOS complex, a large protein complex of the mitochondrial inner membrane that plays crucial roles in the maintenance of crista junctions, inner membrane architecture, and formation of contact sites to the outer membrane.</text>
</comment>
<accession>A0A6I8P308</accession>
<evidence type="ECO:0000256" key="3">
    <source>
        <dbReference type="ARBA" id="ARBA00022792"/>
    </source>
</evidence>
<keyword evidence="2 7" id="KW-0812">Transmembrane</keyword>
<reference evidence="10" key="2">
    <citation type="submission" date="2025-08" db="UniProtKB">
        <authorList>
            <consortium name="Ensembl"/>
        </authorList>
    </citation>
    <scope>IDENTIFICATION</scope>
    <source>
        <strain evidence="10">Glennie</strain>
    </source>
</reference>
<comment type="subcellular location">
    <subcellularLocation>
        <location evidence="7">Mitochondrion inner membrane</location>
        <topology evidence="7">Single-pass membrane protein</topology>
    </subcellularLocation>
</comment>
<dbReference type="PANTHER" id="PTHR15415">
    <property type="entry name" value="MITOFILIN"/>
    <property type="match status" value="1"/>
</dbReference>
<evidence type="ECO:0000256" key="8">
    <source>
        <dbReference type="SAM" id="Coils"/>
    </source>
</evidence>
<evidence type="ECO:0000256" key="2">
    <source>
        <dbReference type="ARBA" id="ARBA00022692"/>
    </source>
</evidence>
<feature type="compositionally biased region" description="Basic residues" evidence="9">
    <location>
        <begin position="159"/>
        <end position="171"/>
    </location>
</feature>
<dbReference type="InterPro" id="IPR019133">
    <property type="entry name" value="MIC60"/>
</dbReference>
<evidence type="ECO:0000256" key="4">
    <source>
        <dbReference type="ARBA" id="ARBA00022989"/>
    </source>
</evidence>
<evidence type="ECO:0000313" key="11">
    <source>
        <dbReference type="Proteomes" id="UP000002279"/>
    </source>
</evidence>
<gene>
    <name evidence="10" type="primary">IMMT</name>
</gene>
<dbReference type="Bgee" id="ENSOANG00000050014">
    <property type="expression patterns" value="Expressed in heart and 8 other cell types or tissues"/>
</dbReference>
<evidence type="ECO:0000256" key="9">
    <source>
        <dbReference type="SAM" id="MobiDB-lite"/>
    </source>
</evidence>
<keyword evidence="4" id="KW-1133">Transmembrane helix</keyword>
<reference evidence="10" key="3">
    <citation type="submission" date="2025-09" db="UniProtKB">
        <authorList>
            <consortium name="Ensembl"/>
        </authorList>
    </citation>
    <scope>IDENTIFICATION</scope>
    <source>
        <strain evidence="10">Glennie</strain>
    </source>
</reference>
<evidence type="ECO:0000313" key="10">
    <source>
        <dbReference type="Ensembl" id="ENSOANP00000048250.1"/>
    </source>
</evidence>
<dbReference type="GO" id="GO:0005743">
    <property type="term" value="C:mitochondrial inner membrane"/>
    <property type="evidence" value="ECO:0007669"/>
    <property type="project" value="UniProtKB-SubCell"/>
</dbReference>
<evidence type="ECO:0000256" key="1">
    <source>
        <dbReference type="ARBA" id="ARBA00010877"/>
    </source>
</evidence>
<comment type="similarity">
    <text evidence="1 7">Belongs to the MICOS complex subunit Mic60 family.</text>
</comment>
<dbReference type="Pfam" id="PF09731">
    <property type="entry name" value="Mitofilin"/>
    <property type="match status" value="1"/>
</dbReference>
<reference evidence="10 11" key="1">
    <citation type="journal article" date="2008" name="Nature">
        <title>Genome analysis of the platypus reveals unique signatures of evolution.</title>
        <authorList>
            <person name="Warren W.C."/>
            <person name="Hillier L.W."/>
            <person name="Marshall Graves J.A."/>
            <person name="Birney E."/>
            <person name="Ponting C.P."/>
            <person name="Grutzner F."/>
            <person name="Belov K."/>
            <person name="Miller W."/>
            <person name="Clarke L."/>
            <person name="Chinwalla A.T."/>
            <person name="Yang S.P."/>
            <person name="Heger A."/>
            <person name="Locke D.P."/>
            <person name="Miethke P."/>
            <person name="Waters P.D."/>
            <person name="Veyrunes F."/>
            <person name="Fulton L."/>
            <person name="Fulton B."/>
            <person name="Graves T."/>
            <person name="Wallis J."/>
            <person name="Puente X.S."/>
            <person name="Lopez-Otin C."/>
            <person name="Ordonez G.R."/>
            <person name="Eichler E.E."/>
            <person name="Chen L."/>
            <person name="Cheng Z."/>
            <person name="Deakin J.E."/>
            <person name="Alsop A."/>
            <person name="Thompson K."/>
            <person name="Kirby P."/>
            <person name="Papenfuss A.T."/>
            <person name="Wakefield M.J."/>
            <person name="Olender T."/>
            <person name="Lancet D."/>
            <person name="Huttley G.A."/>
            <person name="Smit A.F."/>
            <person name="Pask A."/>
            <person name="Temple-Smith P."/>
            <person name="Batzer M.A."/>
            <person name="Walker J.A."/>
            <person name="Konkel M.K."/>
            <person name="Harris R.S."/>
            <person name="Whittington C.M."/>
            <person name="Wong E.S."/>
            <person name="Gemmell N.J."/>
            <person name="Buschiazzo E."/>
            <person name="Vargas Jentzsch I.M."/>
            <person name="Merkel A."/>
            <person name="Schmitz J."/>
            <person name="Zemann A."/>
            <person name="Churakov G."/>
            <person name="Kriegs J.O."/>
            <person name="Brosius J."/>
            <person name="Murchison E.P."/>
            <person name="Sachidanandam R."/>
            <person name="Smith C."/>
            <person name="Hannon G.J."/>
            <person name="Tsend-Ayush E."/>
            <person name="McMillan D."/>
            <person name="Attenborough R."/>
            <person name="Rens W."/>
            <person name="Ferguson-Smith M."/>
            <person name="Lefevre C.M."/>
            <person name="Sharp J.A."/>
            <person name="Nicholas K.R."/>
            <person name="Ray D.A."/>
            <person name="Kube M."/>
            <person name="Reinhardt R."/>
            <person name="Pringle T.H."/>
            <person name="Taylor J."/>
            <person name="Jones R.C."/>
            <person name="Nixon B."/>
            <person name="Dacheux J.L."/>
            <person name="Niwa H."/>
            <person name="Sekita Y."/>
            <person name="Huang X."/>
            <person name="Stark A."/>
            <person name="Kheradpour P."/>
            <person name="Kellis M."/>
            <person name="Flicek P."/>
            <person name="Chen Y."/>
            <person name="Webber C."/>
            <person name="Hardison R."/>
            <person name="Nelson J."/>
            <person name="Hallsworth-Pepin K."/>
            <person name="Delehaunty K."/>
            <person name="Markovic C."/>
            <person name="Minx P."/>
            <person name="Feng Y."/>
            <person name="Kremitzki C."/>
            <person name="Mitreva M."/>
            <person name="Glasscock J."/>
            <person name="Wylie T."/>
            <person name="Wohldmann P."/>
            <person name="Thiru P."/>
            <person name="Nhan M.N."/>
            <person name="Pohl C.S."/>
            <person name="Smith S.M."/>
            <person name="Hou S."/>
            <person name="Nefedov M."/>
            <person name="de Jong P.J."/>
            <person name="Renfree M.B."/>
            <person name="Mardis E.R."/>
            <person name="Wilson R.K."/>
        </authorList>
    </citation>
    <scope>NUCLEOTIDE SEQUENCE [LARGE SCALE GENOMIC DNA]</scope>
    <source>
        <strain evidence="10 11">Glennie</strain>
    </source>
</reference>
<proteinExistence type="inferred from homology"/>
<evidence type="ECO:0000256" key="5">
    <source>
        <dbReference type="ARBA" id="ARBA00023128"/>
    </source>
</evidence>
<feature type="coiled-coil region" evidence="8">
    <location>
        <begin position="233"/>
        <end position="271"/>
    </location>
</feature>
<keyword evidence="8" id="KW-0175">Coiled coil</keyword>
<dbReference type="Ensembl" id="ENSOANT00000067233.1">
    <property type="protein sequence ID" value="ENSOANP00000048250.1"/>
    <property type="gene ID" value="ENSOANG00000050014.1"/>
</dbReference>
<dbReference type="GeneTree" id="ENSGT00390000002313"/>
<evidence type="ECO:0000256" key="6">
    <source>
        <dbReference type="ARBA" id="ARBA00023136"/>
    </source>
</evidence>